<dbReference type="InterPro" id="IPR029024">
    <property type="entry name" value="TerB-like"/>
</dbReference>
<keyword evidence="2" id="KW-1185">Reference proteome</keyword>
<dbReference type="Gene3D" id="1.10.3680.10">
    <property type="entry name" value="TerB-like"/>
    <property type="match status" value="1"/>
</dbReference>
<dbReference type="SUPFAM" id="SSF158682">
    <property type="entry name" value="TerB-like"/>
    <property type="match status" value="1"/>
</dbReference>
<proteinExistence type="predicted"/>
<evidence type="ECO:0000313" key="2">
    <source>
        <dbReference type="Proteomes" id="UP000269154"/>
    </source>
</evidence>
<evidence type="ECO:0008006" key="3">
    <source>
        <dbReference type="Google" id="ProtNLM"/>
    </source>
</evidence>
<dbReference type="EMBL" id="RCBY01000145">
    <property type="protein sequence ID" value="RQH33462.1"/>
    <property type="molecule type" value="Genomic_DNA"/>
</dbReference>
<protein>
    <recommendedName>
        <fullName evidence="3">TerB family tellurite resistance protein</fullName>
    </recommendedName>
</protein>
<evidence type="ECO:0000313" key="1">
    <source>
        <dbReference type="EMBL" id="RQH33462.1"/>
    </source>
</evidence>
<name>A0A3N6P2B6_9CYAN</name>
<dbReference type="Proteomes" id="UP000269154">
    <property type="component" value="Unassembled WGS sequence"/>
</dbReference>
<reference evidence="1 2" key="1">
    <citation type="journal article" date="2018" name="ACS Chem. Biol.">
        <title>Ketoreductase domain dysfunction expands chemodiversity: malyngamide biosynthesis in the cyanobacterium Okeania hirsuta.</title>
        <authorList>
            <person name="Moss N.A."/>
            <person name="Leao T."/>
            <person name="Rankin M."/>
            <person name="McCullough T.M."/>
            <person name="Qu P."/>
            <person name="Korobeynikov A."/>
            <person name="Smith J.L."/>
            <person name="Gerwick L."/>
            <person name="Gerwick W.H."/>
        </authorList>
    </citation>
    <scope>NUCLEOTIDE SEQUENCE [LARGE SCALE GENOMIC DNA]</scope>
    <source>
        <strain evidence="1 2">PAB10Feb10-1</strain>
    </source>
</reference>
<sequence>MNPTAENILKLAALATVVDGQASEQEKNFIVDDGSYLLRTSPDEVRPFIDLCIRIYQSKGAANNPGTALNFALEALKPLTDSEKHLAFHICYKVIHIDKEVKESEMRFFFQLHRLVFS</sequence>
<gene>
    <name evidence="1" type="ORF">D5R40_21670</name>
</gene>
<dbReference type="RefSeq" id="WP_124142691.1">
    <property type="nucleotide sequence ID" value="NZ_CAWOKI010000327.1"/>
</dbReference>
<comment type="caution">
    <text evidence="1">The sequence shown here is derived from an EMBL/GenBank/DDBJ whole genome shotgun (WGS) entry which is preliminary data.</text>
</comment>
<dbReference type="AlphaFoldDB" id="A0A3N6P2B6"/>
<organism evidence="1 2">
    <name type="scientific">Okeania hirsuta</name>
    <dbReference type="NCBI Taxonomy" id="1458930"/>
    <lineage>
        <taxon>Bacteria</taxon>
        <taxon>Bacillati</taxon>
        <taxon>Cyanobacteriota</taxon>
        <taxon>Cyanophyceae</taxon>
        <taxon>Oscillatoriophycideae</taxon>
        <taxon>Oscillatoriales</taxon>
        <taxon>Microcoleaceae</taxon>
        <taxon>Okeania</taxon>
    </lineage>
</organism>
<accession>A0A3N6P2B6</accession>